<dbReference type="AlphaFoldDB" id="A0AA37XBV3"/>
<dbReference type="Gene3D" id="3.20.20.150">
    <property type="entry name" value="Divalent-metal-dependent TIM barrel enzymes"/>
    <property type="match status" value="1"/>
</dbReference>
<organism evidence="3 4">
    <name type="scientific">Arenivirga flava</name>
    <dbReference type="NCBI Taxonomy" id="1930060"/>
    <lineage>
        <taxon>Bacteria</taxon>
        <taxon>Bacillati</taxon>
        <taxon>Actinomycetota</taxon>
        <taxon>Actinomycetes</taxon>
        <taxon>Micrococcales</taxon>
        <taxon>Microbacteriaceae</taxon>
        <taxon>Arenivirga</taxon>
    </lineage>
</organism>
<dbReference type="GO" id="GO:0016853">
    <property type="term" value="F:isomerase activity"/>
    <property type="evidence" value="ECO:0007669"/>
    <property type="project" value="UniProtKB-KW"/>
</dbReference>
<dbReference type="PANTHER" id="PTHR12110:SF41">
    <property type="entry name" value="INOSOSE DEHYDRATASE"/>
    <property type="match status" value="1"/>
</dbReference>
<dbReference type="Proteomes" id="UP001157160">
    <property type="component" value="Unassembled WGS sequence"/>
</dbReference>
<dbReference type="InterPro" id="IPR036237">
    <property type="entry name" value="Xyl_isomerase-like_sf"/>
</dbReference>
<evidence type="ECO:0000313" key="3">
    <source>
        <dbReference type="EMBL" id="GMA29113.1"/>
    </source>
</evidence>
<proteinExistence type="predicted"/>
<feature type="domain" description="Xylose isomerase-like TIM barrel" evidence="2">
    <location>
        <begin position="44"/>
        <end position="289"/>
    </location>
</feature>
<evidence type="ECO:0000313" key="4">
    <source>
        <dbReference type="Proteomes" id="UP001157160"/>
    </source>
</evidence>
<accession>A0AA37XBV3</accession>
<sequence length="312" mass="34205">MAHAFTADDWPIAACIHGFPTATRDGIPAADAPAEFWAKQFRHLTAEGFRHVELADGWIKPALLSAERRTELLETVAAAGLAVPAVHIARASVIDPVDGEANLAYHHASVDAVAELGAGVYSTGLHRPFTDGQRAALWFWAAQGPVDPNDDRETWDLAVARLREIARHAADRGLTMALELYEDTYLGNADNAMRLVEAIGMDHVGLNPDVGNLIRLQRPVEDWREAYAKTLPHANYWHLKNYTRDEDGAGNFLTSVPSTMRDGLINYRQVIELALEVGYSGVFTMEQYGGDSIGVCGENARYTRGVLSTLID</sequence>
<dbReference type="InterPro" id="IPR050312">
    <property type="entry name" value="IolE/XylAMocC-like"/>
</dbReference>
<name>A0AA37XBV3_9MICO</name>
<comment type="caution">
    <text evidence="3">The sequence shown here is derived from an EMBL/GenBank/DDBJ whole genome shotgun (WGS) entry which is preliminary data.</text>
</comment>
<evidence type="ECO:0000259" key="2">
    <source>
        <dbReference type="Pfam" id="PF01261"/>
    </source>
</evidence>
<keyword evidence="3" id="KW-0413">Isomerase</keyword>
<dbReference type="RefSeq" id="WP_284232912.1">
    <property type="nucleotide sequence ID" value="NZ_BSUL01000001.1"/>
</dbReference>
<dbReference type="EMBL" id="BSUL01000001">
    <property type="protein sequence ID" value="GMA29113.1"/>
    <property type="molecule type" value="Genomic_DNA"/>
</dbReference>
<reference evidence="3 4" key="1">
    <citation type="journal article" date="2014" name="Int. J. Syst. Evol. Microbiol.">
        <title>Complete genome sequence of Corynebacterium casei LMG S-19264T (=DSM 44701T), isolated from a smear-ripened cheese.</title>
        <authorList>
            <consortium name="US DOE Joint Genome Institute (JGI-PGF)"/>
            <person name="Walter F."/>
            <person name="Albersmeier A."/>
            <person name="Kalinowski J."/>
            <person name="Ruckert C."/>
        </authorList>
    </citation>
    <scope>NUCLEOTIDE SEQUENCE [LARGE SCALE GENOMIC DNA]</scope>
    <source>
        <strain evidence="3 4">NBRC 112289</strain>
    </source>
</reference>
<evidence type="ECO:0000256" key="1">
    <source>
        <dbReference type="ARBA" id="ARBA00023277"/>
    </source>
</evidence>
<dbReference type="InterPro" id="IPR013022">
    <property type="entry name" value="Xyl_isomerase-like_TIM-brl"/>
</dbReference>
<protein>
    <submittedName>
        <fullName evidence="3">Xylose isomerase</fullName>
    </submittedName>
</protein>
<gene>
    <name evidence="3" type="ORF">GCM10025874_23660</name>
</gene>
<dbReference type="Pfam" id="PF01261">
    <property type="entry name" value="AP_endonuc_2"/>
    <property type="match status" value="1"/>
</dbReference>
<keyword evidence="1" id="KW-0119">Carbohydrate metabolism</keyword>
<dbReference type="PANTHER" id="PTHR12110">
    <property type="entry name" value="HYDROXYPYRUVATE ISOMERASE"/>
    <property type="match status" value="1"/>
</dbReference>
<dbReference type="SUPFAM" id="SSF51658">
    <property type="entry name" value="Xylose isomerase-like"/>
    <property type="match status" value="1"/>
</dbReference>
<keyword evidence="4" id="KW-1185">Reference proteome</keyword>